<feature type="region of interest" description="Disordered" evidence="1">
    <location>
        <begin position="46"/>
        <end position="99"/>
    </location>
</feature>
<gene>
    <name evidence="2" type="ORF">A4X13_0g7485</name>
</gene>
<name>A0A8T8SJG9_9BASI</name>
<comment type="caution">
    <text evidence="2">The sequence shown here is derived from an EMBL/GenBank/DDBJ whole genome shotgun (WGS) entry which is preliminary data.</text>
</comment>
<sequence>MTASSMSVNVHETYQTKPKAQPAVLSILAGIKSLSEFTAQQDKIQSGLDSHNFTNTDTKMSSQNKHPREDAADNTRRTRAKSVRQGAAGTSSEINVGGNVAGDVNVVNRTVVTRVNETYETIPRAQPAIEKILNGLKDLTKISADQSSTQSGLHR</sequence>
<reference evidence="2" key="2">
    <citation type="journal article" date="2019" name="IMA Fungus">
        <title>Genome sequencing and comparison of five Tilletia species to identify candidate genes for the detection of regulated species infecting wheat.</title>
        <authorList>
            <person name="Nguyen H.D.T."/>
            <person name="Sultana T."/>
            <person name="Kesanakurti P."/>
            <person name="Hambleton S."/>
        </authorList>
    </citation>
    <scope>NUCLEOTIDE SEQUENCE</scope>
    <source>
        <strain evidence="2">DAOMC 236416</strain>
    </source>
</reference>
<dbReference type="AlphaFoldDB" id="A0A8T8SJG9"/>
<dbReference type="Proteomes" id="UP000077521">
    <property type="component" value="Unassembled WGS sequence"/>
</dbReference>
<organism evidence="2 3">
    <name type="scientific">Tilletia indica</name>
    <dbReference type="NCBI Taxonomy" id="43049"/>
    <lineage>
        <taxon>Eukaryota</taxon>
        <taxon>Fungi</taxon>
        <taxon>Dikarya</taxon>
        <taxon>Basidiomycota</taxon>
        <taxon>Ustilaginomycotina</taxon>
        <taxon>Exobasidiomycetes</taxon>
        <taxon>Tilletiales</taxon>
        <taxon>Tilletiaceae</taxon>
        <taxon>Tilletia</taxon>
    </lineage>
</organism>
<evidence type="ECO:0000313" key="2">
    <source>
        <dbReference type="EMBL" id="KAE8241286.1"/>
    </source>
</evidence>
<accession>A0A8T8SJG9</accession>
<reference evidence="2" key="1">
    <citation type="submission" date="2016-04" db="EMBL/GenBank/DDBJ databases">
        <authorList>
            <person name="Nguyen H.D."/>
            <person name="Samba Siva P."/>
            <person name="Cullis J."/>
            <person name="Levesque C.A."/>
            <person name="Hambleton S."/>
        </authorList>
    </citation>
    <scope>NUCLEOTIDE SEQUENCE</scope>
    <source>
        <strain evidence="2">DAOMC 236416</strain>
    </source>
</reference>
<keyword evidence="3" id="KW-1185">Reference proteome</keyword>
<dbReference type="EMBL" id="LWDF02000939">
    <property type="protein sequence ID" value="KAE8241286.1"/>
    <property type="molecule type" value="Genomic_DNA"/>
</dbReference>
<feature type="compositionally biased region" description="Polar residues" evidence="1">
    <location>
        <begin position="46"/>
        <end position="64"/>
    </location>
</feature>
<evidence type="ECO:0000313" key="3">
    <source>
        <dbReference type="Proteomes" id="UP000077521"/>
    </source>
</evidence>
<evidence type="ECO:0000256" key="1">
    <source>
        <dbReference type="SAM" id="MobiDB-lite"/>
    </source>
</evidence>
<protein>
    <submittedName>
        <fullName evidence="2">Uncharacterized protein</fullName>
    </submittedName>
</protein>
<feature type="compositionally biased region" description="Basic and acidic residues" evidence="1">
    <location>
        <begin position="66"/>
        <end position="76"/>
    </location>
</feature>
<proteinExistence type="predicted"/>